<name>A0A1M4DVN5_9ACTN</name>
<sequence>MEQPPLLTQLLHGEHLGPIDRIVYLGDLRASIREFYNTLGATLQAAVAVVAETDLEEAAKAFGVAPAALVAMAQSPDFPDVALLRSGLQAVRRLPDLSVESICDVSDALTIDGATLTEARVIARLLCQVADQTPLDGPIWADAQAKDRVRFAQAVTYAKSLLASD</sequence>
<accession>A0A1M4DVN5</accession>
<protein>
    <submittedName>
        <fullName evidence="1">Uncharacterized protein</fullName>
    </submittedName>
</protein>
<gene>
    <name evidence="1" type="ORF">BN4615_P115</name>
</gene>
<dbReference type="RefSeq" id="WP_225270038.1">
    <property type="nucleotide sequence ID" value="NZ_CP084058.1"/>
</dbReference>
<dbReference type="AlphaFoldDB" id="A0A1M4DVN5"/>
<organism evidence="1">
    <name type="scientific">Nonomuraea gerenzanensis</name>
    <dbReference type="NCBI Taxonomy" id="93944"/>
    <lineage>
        <taxon>Bacteria</taxon>
        <taxon>Bacillati</taxon>
        <taxon>Actinomycetota</taxon>
        <taxon>Actinomycetes</taxon>
        <taxon>Streptosporangiales</taxon>
        <taxon>Streptosporangiaceae</taxon>
        <taxon>Nonomuraea</taxon>
    </lineage>
</organism>
<proteinExistence type="predicted"/>
<evidence type="ECO:0000313" key="1">
    <source>
        <dbReference type="EMBL" id="SBO90601.1"/>
    </source>
</evidence>
<reference evidence="1" key="1">
    <citation type="submission" date="2016-04" db="EMBL/GenBank/DDBJ databases">
        <authorList>
            <person name="Evans L.H."/>
            <person name="Alamgir A."/>
            <person name="Owens N."/>
            <person name="Weber N.D."/>
            <person name="Virtaneva K."/>
            <person name="Barbian K."/>
            <person name="Babar A."/>
            <person name="Rosenke K."/>
        </authorList>
    </citation>
    <scope>NUCLEOTIDE SEQUENCE</scope>
    <source>
        <strain evidence="1">Nono1</strain>
    </source>
</reference>
<dbReference type="EMBL" id="LT559118">
    <property type="protein sequence ID" value="SBO90601.1"/>
    <property type="molecule type" value="Genomic_DNA"/>
</dbReference>